<dbReference type="SUPFAM" id="SSF52540">
    <property type="entry name" value="P-loop containing nucleoside triphosphate hydrolases"/>
    <property type="match status" value="1"/>
</dbReference>
<dbReference type="CDD" id="cd01129">
    <property type="entry name" value="PulE-GspE-like"/>
    <property type="match status" value="1"/>
</dbReference>
<dbReference type="RefSeq" id="WP_307904722.1">
    <property type="nucleotide sequence ID" value="NZ_AP027059.1"/>
</dbReference>
<dbReference type="GO" id="GO:0005524">
    <property type="term" value="F:ATP binding"/>
    <property type="evidence" value="ECO:0007669"/>
    <property type="project" value="UniProtKB-KW"/>
</dbReference>
<dbReference type="Gene3D" id="3.40.50.300">
    <property type="entry name" value="P-loop containing nucleotide triphosphate hydrolases"/>
    <property type="match status" value="1"/>
</dbReference>
<evidence type="ECO:0000256" key="4">
    <source>
        <dbReference type="ARBA" id="ARBA00024382"/>
    </source>
</evidence>
<dbReference type="NCBIfam" id="TIGR02533">
    <property type="entry name" value="type_II_gspE"/>
    <property type="match status" value="1"/>
</dbReference>
<evidence type="ECO:0000256" key="2">
    <source>
        <dbReference type="ARBA" id="ARBA00022741"/>
    </source>
</evidence>
<dbReference type="FunFam" id="3.30.450.90:FF:000001">
    <property type="entry name" value="Type II secretion system ATPase GspE"/>
    <property type="match status" value="1"/>
</dbReference>
<dbReference type="InterPro" id="IPR001482">
    <property type="entry name" value="T2SS/T4SS_dom"/>
</dbReference>
<dbReference type="SMART" id="SM00382">
    <property type="entry name" value="AAA"/>
    <property type="match status" value="1"/>
</dbReference>
<proteinExistence type="inferred from homology"/>
<gene>
    <name evidence="6" type="ORF">HLVA_03470</name>
</gene>
<dbReference type="EMBL" id="AP027059">
    <property type="protein sequence ID" value="BDU49778.1"/>
    <property type="molecule type" value="Genomic_DNA"/>
</dbReference>
<dbReference type="AlphaFoldDB" id="A0AAU9DCB2"/>
<dbReference type="PROSITE" id="PS00662">
    <property type="entry name" value="T2SP_E"/>
    <property type="match status" value="1"/>
</dbReference>
<dbReference type="InterPro" id="IPR003593">
    <property type="entry name" value="AAA+_ATPase"/>
</dbReference>
<evidence type="ECO:0000313" key="6">
    <source>
        <dbReference type="EMBL" id="BDU49778.1"/>
    </source>
</evidence>
<dbReference type="EC" id="7.4.2.8" evidence="4"/>
<evidence type="ECO:0000256" key="1">
    <source>
        <dbReference type="ARBA" id="ARBA00006611"/>
    </source>
</evidence>
<dbReference type="GO" id="GO:0015627">
    <property type="term" value="C:type II protein secretion system complex"/>
    <property type="evidence" value="ECO:0007669"/>
    <property type="project" value="InterPro"/>
</dbReference>
<comment type="similarity">
    <text evidence="1">Belongs to the GSP E family.</text>
</comment>
<sequence>MNDIETKMDNVKKKYKIIYKNSENGLNFFATEKLSLEILDDLETYLEEKVNIEIISKNDMKKYMEEYSNEHKAETEEIISDLGKEYLQKYKNINIDTEIEDLEELAKEAPIINLVNTIITEAVKKGASDIHIEPFDNNVNVRYRVDGVLHQETTLPNSLTPAITTRIKIMSNLDIAEKRLPQDGRIRIKVMGKEIDIRVAIIPTLHGENSILRLLDKTALSLSIESIGFTDENKEKFMDLIKNSSGIILVTGPTGSGKTTTLYSTLSHLNTTEKKIITIEDPIEYQLKGINQIQVKPEIGFTFAKGLRSVLRQDPDIIMVGEIRDLETAKIATQAALTGHLVFATLHTNDAVGAVARLIDIGVEDYLVASSLKGVISQRLVRKLCETCKEEYIPDEIELKGYKKIINKDDKVYKAKGCELCNELGYSGRTGIHEVLVLNDNIRETITNFNGVMDIKKAAIASGMKDLTEDGLEKVKEGITTIDEVMRVTKS</sequence>
<dbReference type="InterPro" id="IPR013369">
    <property type="entry name" value="T2SS_GspE"/>
</dbReference>
<dbReference type="FunFam" id="3.40.50.300:FF:000398">
    <property type="entry name" value="Type IV pilus assembly ATPase PilB"/>
    <property type="match status" value="1"/>
</dbReference>
<dbReference type="KEGG" id="haby:HLVA_03470"/>
<dbReference type="GO" id="GO:0015628">
    <property type="term" value="P:protein secretion by the type II secretion system"/>
    <property type="evidence" value="ECO:0007669"/>
    <property type="project" value="InterPro"/>
</dbReference>
<keyword evidence="7" id="KW-1185">Reference proteome</keyword>
<dbReference type="InterPro" id="IPR027417">
    <property type="entry name" value="P-loop_NTPase"/>
</dbReference>
<accession>A0AAU9DCB2</accession>
<dbReference type="Proteomes" id="UP001321582">
    <property type="component" value="Chromosome"/>
</dbReference>
<evidence type="ECO:0000259" key="5">
    <source>
        <dbReference type="PROSITE" id="PS00662"/>
    </source>
</evidence>
<protein>
    <recommendedName>
        <fullName evidence="4">protein-secreting ATPase</fullName>
        <ecNumber evidence="4">7.4.2.8</ecNumber>
    </recommendedName>
</protein>
<evidence type="ECO:0000256" key="3">
    <source>
        <dbReference type="ARBA" id="ARBA00022840"/>
    </source>
</evidence>
<dbReference type="GO" id="GO:0016887">
    <property type="term" value="F:ATP hydrolysis activity"/>
    <property type="evidence" value="ECO:0007669"/>
    <property type="project" value="TreeGrafter"/>
</dbReference>
<feature type="domain" description="Bacterial type II secretion system protein E" evidence="5">
    <location>
        <begin position="311"/>
        <end position="325"/>
    </location>
</feature>
<dbReference type="Gene3D" id="3.30.450.90">
    <property type="match status" value="1"/>
</dbReference>
<organism evidence="6 7">
    <name type="scientific">Haliovirga abyssi</name>
    <dbReference type="NCBI Taxonomy" id="2996794"/>
    <lineage>
        <taxon>Bacteria</taxon>
        <taxon>Fusobacteriati</taxon>
        <taxon>Fusobacteriota</taxon>
        <taxon>Fusobacteriia</taxon>
        <taxon>Fusobacteriales</taxon>
        <taxon>Haliovirgaceae</taxon>
        <taxon>Haliovirga</taxon>
    </lineage>
</organism>
<name>A0AAU9DCB2_9FUSO</name>
<keyword evidence="2" id="KW-0547">Nucleotide-binding</keyword>
<dbReference type="GO" id="GO:0005886">
    <property type="term" value="C:plasma membrane"/>
    <property type="evidence" value="ECO:0007669"/>
    <property type="project" value="TreeGrafter"/>
</dbReference>
<dbReference type="GO" id="GO:0008564">
    <property type="term" value="F:protein-exporting ATPase activity"/>
    <property type="evidence" value="ECO:0007669"/>
    <property type="project" value="UniProtKB-EC"/>
</dbReference>
<dbReference type="PANTHER" id="PTHR30258:SF1">
    <property type="entry name" value="PROTEIN TRANSPORT PROTEIN HOFB HOMOLOG"/>
    <property type="match status" value="1"/>
</dbReference>
<dbReference type="PANTHER" id="PTHR30258">
    <property type="entry name" value="TYPE II SECRETION SYSTEM PROTEIN GSPE-RELATED"/>
    <property type="match status" value="1"/>
</dbReference>
<keyword evidence="3" id="KW-0067">ATP-binding</keyword>
<reference evidence="6 7" key="1">
    <citation type="submission" date="2022-11" db="EMBL/GenBank/DDBJ databases">
        <title>Haliovirga abyssi gen. nov., sp. nov., a mesophilic fermentative bacterium isolated from the Iheya North hydrothermal field and the proposal of Haliovirgaceae fam. nov.</title>
        <authorList>
            <person name="Miyazaki U."/>
            <person name="Tame A."/>
            <person name="Miyazaki J."/>
            <person name="Takai K."/>
            <person name="Sawayama S."/>
            <person name="Kitajima M."/>
            <person name="Okamoto A."/>
            <person name="Nakagawa S."/>
        </authorList>
    </citation>
    <scope>NUCLEOTIDE SEQUENCE [LARGE SCALE GENOMIC DNA]</scope>
    <source>
        <strain evidence="6 7">IC12</strain>
    </source>
</reference>
<dbReference type="Pfam" id="PF00437">
    <property type="entry name" value="T2SSE"/>
    <property type="match status" value="1"/>
</dbReference>
<evidence type="ECO:0000313" key="7">
    <source>
        <dbReference type="Proteomes" id="UP001321582"/>
    </source>
</evidence>